<evidence type="ECO:0000256" key="1">
    <source>
        <dbReference type="ARBA" id="ARBA00012513"/>
    </source>
</evidence>
<evidence type="ECO:0000256" key="3">
    <source>
        <dbReference type="ARBA" id="ARBA00022679"/>
    </source>
</evidence>
<accession>A0A421AX30</accession>
<dbReference type="CDD" id="cd14014">
    <property type="entry name" value="STKc_PknB_like"/>
    <property type="match status" value="1"/>
</dbReference>
<dbReference type="GO" id="GO:0004674">
    <property type="term" value="F:protein serine/threonine kinase activity"/>
    <property type="evidence" value="ECO:0007669"/>
    <property type="project" value="UniProtKB-KW"/>
</dbReference>
<dbReference type="InterPro" id="IPR008271">
    <property type="entry name" value="Ser/Thr_kinase_AS"/>
</dbReference>
<organism evidence="11 12">
    <name type="scientific">Actinokineospora cianjurensis</name>
    <dbReference type="NCBI Taxonomy" id="585224"/>
    <lineage>
        <taxon>Bacteria</taxon>
        <taxon>Bacillati</taxon>
        <taxon>Actinomycetota</taxon>
        <taxon>Actinomycetes</taxon>
        <taxon>Pseudonocardiales</taxon>
        <taxon>Pseudonocardiaceae</taxon>
        <taxon>Actinokineospora</taxon>
    </lineage>
</organism>
<keyword evidence="4 7" id="KW-0547">Nucleotide-binding</keyword>
<dbReference type="Gene3D" id="3.30.200.20">
    <property type="entry name" value="Phosphorylase Kinase, domain 1"/>
    <property type="match status" value="1"/>
</dbReference>
<gene>
    <name evidence="11" type="ORF">CLV68_5911</name>
</gene>
<feature type="region of interest" description="Disordered" evidence="8">
    <location>
        <begin position="339"/>
        <end position="387"/>
    </location>
</feature>
<evidence type="ECO:0000256" key="6">
    <source>
        <dbReference type="ARBA" id="ARBA00022840"/>
    </source>
</evidence>
<keyword evidence="12" id="KW-1185">Reference proteome</keyword>
<dbReference type="SUPFAM" id="SSF56112">
    <property type="entry name" value="Protein kinase-like (PK-like)"/>
    <property type="match status" value="1"/>
</dbReference>
<dbReference type="RefSeq" id="WP_246010167.1">
    <property type="nucleotide sequence ID" value="NZ_RCDD01000007.1"/>
</dbReference>
<proteinExistence type="predicted"/>
<dbReference type="GO" id="GO:0005524">
    <property type="term" value="F:ATP binding"/>
    <property type="evidence" value="ECO:0007669"/>
    <property type="project" value="UniProtKB-UniRule"/>
</dbReference>
<feature type="binding site" evidence="7">
    <location>
        <position position="39"/>
    </location>
    <ligand>
        <name>ATP</name>
        <dbReference type="ChEBI" id="CHEBI:30616"/>
    </ligand>
</feature>
<keyword evidence="6 7" id="KW-0067">ATP-binding</keyword>
<dbReference type="SMART" id="SM00220">
    <property type="entry name" value="S_TKc"/>
    <property type="match status" value="1"/>
</dbReference>
<dbReference type="PANTHER" id="PTHR43289">
    <property type="entry name" value="MITOGEN-ACTIVATED PROTEIN KINASE KINASE KINASE 20-RELATED"/>
    <property type="match status" value="1"/>
</dbReference>
<evidence type="ECO:0000256" key="7">
    <source>
        <dbReference type="PROSITE-ProRule" id="PRU10141"/>
    </source>
</evidence>
<evidence type="ECO:0000256" key="5">
    <source>
        <dbReference type="ARBA" id="ARBA00022777"/>
    </source>
</evidence>
<comment type="caution">
    <text evidence="11">The sequence shown here is derived from an EMBL/GenBank/DDBJ whole genome shotgun (WGS) entry which is preliminary data.</text>
</comment>
<dbReference type="AlphaFoldDB" id="A0A421AX30"/>
<dbReference type="Gene3D" id="1.10.510.10">
    <property type="entry name" value="Transferase(Phosphotransferase) domain 1"/>
    <property type="match status" value="1"/>
</dbReference>
<feature type="compositionally biased region" description="Low complexity" evidence="8">
    <location>
        <begin position="359"/>
        <end position="382"/>
    </location>
</feature>
<evidence type="ECO:0000256" key="4">
    <source>
        <dbReference type="ARBA" id="ARBA00022741"/>
    </source>
</evidence>
<dbReference type="InterPro" id="IPR017441">
    <property type="entry name" value="Protein_kinase_ATP_BS"/>
</dbReference>
<dbReference type="EMBL" id="RCDD01000007">
    <property type="protein sequence ID" value="RLK54361.1"/>
    <property type="molecule type" value="Genomic_DNA"/>
</dbReference>
<keyword evidence="2 11" id="KW-0723">Serine/threonine-protein kinase</keyword>
<dbReference type="InterPro" id="IPR011009">
    <property type="entry name" value="Kinase-like_dom_sf"/>
</dbReference>
<dbReference type="PROSITE" id="PS50011">
    <property type="entry name" value="PROTEIN_KINASE_DOM"/>
    <property type="match status" value="1"/>
</dbReference>
<reference evidence="11 12" key="1">
    <citation type="submission" date="2018-10" db="EMBL/GenBank/DDBJ databases">
        <title>Genomic Encyclopedia of Archaeal and Bacterial Type Strains, Phase II (KMG-II): from individual species to whole genera.</title>
        <authorList>
            <person name="Goeker M."/>
        </authorList>
    </citation>
    <scope>NUCLEOTIDE SEQUENCE [LARGE SCALE GENOMIC DNA]</scope>
    <source>
        <strain evidence="11 12">DSM 45657</strain>
    </source>
</reference>
<dbReference type="InterPro" id="IPR000719">
    <property type="entry name" value="Prot_kinase_dom"/>
</dbReference>
<evidence type="ECO:0000313" key="11">
    <source>
        <dbReference type="EMBL" id="RLK54361.1"/>
    </source>
</evidence>
<name>A0A421AX30_9PSEU</name>
<sequence length="491" mass="52030">MTERLVSGRYRLVEPLGSGGMGEVWRAYDERLHRTVAVKRMRVPAGPEAERVTRLAMREGRIAARLQHPGAITVYDVIDDDGNPCLVMEYLPSTSLSAALASTGPLSPEEAARVGFAIAAALAAAHEAGIVHRDVKPGNVLLGEDERVKITDFGISRLAADSAVTATATVKGTPAYLAPEVARGDVATFASDVFSLGATLYAAVEGAPPFGRDDNPIALLYRVATGVFELPTHAGALTPLLMRMLDMDPTARPTMAEVRDALDAVEHDPIAFVPTQQLAPVEAVQAKVEAVQAKTVLVEPPVQVEARRRRKSALVVLVALAVLAGGTVAALALLDDQASGVAAPTPPPTSTQAPPQPTAQPTTVQPTTAEPTTTVPPAVNPVAPTPGDPATALTDYYGLMPAGLDKGWERLTEKFQRYPAGGYGGYQSFWGSVREVRISDVSSVGENTLKATIDYRFADGRSVREVHRYVLVNAGGQWKIDQSTVLSSRPV</sequence>
<keyword evidence="9" id="KW-0812">Transmembrane</keyword>
<dbReference type="PROSITE" id="PS00107">
    <property type="entry name" value="PROTEIN_KINASE_ATP"/>
    <property type="match status" value="1"/>
</dbReference>
<evidence type="ECO:0000313" key="12">
    <source>
        <dbReference type="Proteomes" id="UP000282454"/>
    </source>
</evidence>
<evidence type="ECO:0000256" key="8">
    <source>
        <dbReference type="SAM" id="MobiDB-lite"/>
    </source>
</evidence>
<keyword evidence="3" id="KW-0808">Transferase</keyword>
<dbReference type="Proteomes" id="UP000282454">
    <property type="component" value="Unassembled WGS sequence"/>
</dbReference>
<feature type="transmembrane region" description="Helical" evidence="9">
    <location>
        <begin position="313"/>
        <end position="334"/>
    </location>
</feature>
<dbReference type="PROSITE" id="PS00108">
    <property type="entry name" value="PROTEIN_KINASE_ST"/>
    <property type="match status" value="1"/>
</dbReference>
<dbReference type="EC" id="2.7.11.1" evidence="1"/>
<keyword evidence="9" id="KW-0472">Membrane</keyword>
<dbReference type="Pfam" id="PF00069">
    <property type="entry name" value="Pkinase"/>
    <property type="match status" value="1"/>
</dbReference>
<evidence type="ECO:0000256" key="9">
    <source>
        <dbReference type="SAM" id="Phobius"/>
    </source>
</evidence>
<dbReference type="PANTHER" id="PTHR43289:SF6">
    <property type="entry name" value="SERINE_THREONINE-PROTEIN KINASE NEKL-3"/>
    <property type="match status" value="1"/>
</dbReference>
<evidence type="ECO:0000256" key="2">
    <source>
        <dbReference type="ARBA" id="ARBA00022527"/>
    </source>
</evidence>
<protein>
    <recommendedName>
        <fullName evidence="1">non-specific serine/threonine protein kinase</fullName>
        <ecNumber evidence="1">2.7.11.1</ecNumber>
    </recommendedName>
</protein>
<keyword evidence="5 11" id="KW-0418">Kinase</keyword>
<keyword evidence="9" id="KW-1133">Transmembrane helix</keyword>
<feature type="compositionally biased region" description="Pro residues" evidence="8">
    <location>
        <begin position="344"/>
        <end position="358"/>
    </location>
</feature>
<evidence type="ECO:0000259" key="10">
    <source>
        <dbReference type="PROSITE" id="PS50011"/>
    </source>
</evidence>
<feature type="domain" description="Protein kinase" evidence="10">
    <location>
        <begin position="10"/>
        <end position="270"/>
    </location>
</feature>